<dbReference type="CDD" id="cd05693">
    <property type="entry name" value="S1_Rrp5_repeat_hs1_sc1"/>
    <property type="match status" value="1"/>
</dbReference>
<feature type="domain" description="S1 motif" evidence="8">
    <location>
        <begin position="306"/>
        <end position="372"/>
    </location>
</feature>
<dbReference type="SUPFAM" id="SSF50249">
    <property type="entry name" value="Nucleic acid-binding proteins"/>
    <property type="match status" value="6"/>
</dbReference>
<feature type="compositionally biased region" description="Basic residues" evidence="7">
    <location>
        <begin position="1153"/>
        <end position="1165"/>
    </location>
</feature>
<evidence type="ECO:0000259" key="8">
    <source>
        <dbReference type="PROSITE" id="PS50126"/>
    </source>
</evidence>
<dbReference type="Pfam" id="PF00575">
    <property type="entry name" value="S1"/>
    <property type="match status" value="2"/>
</dbReference>
<dbReference type="STRING" id="178035.A0A154PRL4"/>
<feature type="compositionally biased region" description="Basic and acidic residues" evidence="7">
    <location>
        <begin position="1230"/>
        <end position="1251"/>
    </location>
</feature>
<dbReference type="GO" id="GO:0006364">
    <property type="term" value="P:rRNA processing"/>
    <property type="evidence" value="ECO:0007669"/>
    <property type="project" value="UniProtKB-KW"/>
</dbReference>
<comment type="subcellular location">
    <subcellularLocation>
        <location evidence="1">Nucleus</location>
        <location evidence="1">Nucleolus</location>
    </subcellularLocation>
</comment>
<dbReference type="PANTHER" id="PTHR23270:SF10">
    <property type="entry name" value="PROTEIN RRP5 HOMOLOG"/>
    <property type="match status" value="1"/>
</dbReference>
<dbReference type="SUPFAM" id="SSF64076">
    <property type="entry name" value="MTH938-like"/>
    <property type="match status" value="1"/>
</dbReference>
<evidence type="ECO:0000313" key="10">
    <source>
        <dbReference type="Proteomes" id="UP000076502"/>
    </source>
</evidence>
<dbReference type="SMART" id="SM00316">
    <property type="entry name" value="S1"/>
    <property type="match status" value="8"/>
</dbReference>
<evidence type="ECO:0000256" key="4">
    <source>
        <dbReference type="ARBA" id="ARBA00022737"/>
    </source>
</evidence>
<dbReference type="PANTHER" id="PTHR23270">
    <property type="entry name" value="PROGRAMMED CELL DEATH PROTEIN 11 PRE-RRNA PROCESSING PROTEIN RRP5"/>
    <property type="match status" value="1"/>
</dbReference>
<evidence type="ECO:0000256" key="2">
    <source>
        <dbReference type="ARBA" id="ARBA00022517"/>
    </source>
</evidence>
<feature type="region of interest" description="Disordered" evidence="7">
    <location>
        <begin position="1205"/>
        <end position="1253"/>
    </location>
</feature>
<dbReference type="GO" id="GO:0003723">
    <property type="term" value="F:RNA binding"/>
    <property type="evidence" value="ECO:0007669"/>
    <property type="project" value="TreeGrafter"/>
</dbReference>
<evidence type="ECO:0000256" key="5">
    <source>
        <dbReference type="ARBA" id="ARBA00023242"/>
    </source>
</evidence>
<dbReference type="FunFam" id="2.40.50.140:FF:000196">
    <property type="entry name" value="rRNA biogenesis protein RRP5"/>
    <property type="match status" value="1"/>
</dbReference>
<dbReference type="InterPro" id="IPR036748">
    <property type="entry name" value="MTH938-like_sf"/>
</dbReference>
<dbReference type="EMBL" id="KQ435090">
    <property type="protein sequence ID" value="KZC14565.1"/>
    <property type="molecule type" value="Genomic_DNA"/>
</dbReference>
<dbReference type="GO" id="GO:0032040">
    <property type="term" value="C:small-subunit processome"/>
    <property type="evidence" value="ECO:0007669"/>
    <property type="project" value="TreeGrafter"/>
</dbReference>
<evidence type="ECO:0000256" key="7">
    <source>
        <dbReference type="SAM" id="MobiDB-lite"/>
    </source>
</evidence>
<gene>
    <name evidence="9" type="ORF">WN55_07208</name>
</gene>
<feature type="domain" description="S1 motif" evidence="8">
    <location>
        <begin position="645"/>
        <end position="713"/>
    </location>
</feature>
<evidence type="ECO:0000256" key="1">
    <source>
        <dbReference type="ARBA" id="ARBA00004604"/>
    </source>
</evidence>
<protein>
    <recommendedName>
        <fullName evidence="6">rRNA biogenesis protein RRP5</fullName>
    </recommendedName>
</protein>
<keyword evidence="2" id="KW-0690">Ribosome biogenesis</keyword>
<keyword evidence="5" id="KW-0539">Nucleus</keyword>
<feature type="domain" description="S1 motif" evidence="8">
    <location>
        <begin position="556"/>
        <end position="625"/>
    </location>
</feature>
<accession>A0A154PRL4</accession>
<name>A0A154PRL4_DUFNO</name>
<dbReference type="SUPFAM" id="SSF48452">
    <property type="entry name" value="TPR-like"/>
    <property type="match status" value="2"/>
</dbReference>
<feature type="domain" description="S1 motif" evidence="8">
    <location>
        <begin position="469"/>
        <end position="539"/>
    </location>
</feature>
<reference evidence="9 10" key="1">
    <citation type="submission" date="2015-07" db="EMBL/GenBank/DDBJ databases">
        <title>The genome of Dufourea novaeangliae.</title>
        <authorList>
            <person name="Pan H."/>
            <person name="Kapheim K."/>
        </authorList>
    </citation>
    <scope>NUCLEOTIDE SEQUENCE [LARGE SCALE GENOMIC DNA]</scope>
    <source>
        <strain evidence="9">0120121106</strain>
        <tissue evidence="9">Whole body</tissue>
    </source>
</reference>
<feature type="region of interest" description="Disordered" evidence="7">
    <location>
        <begin position="1098"/>
        <end position="1117"/>
    </location>
</feature>
<organism evidence="9 10">
    <name type="scientific">Dufourea novaeangliae</name>
    <name type="common">Sweat bee</name>
    <dbReference type="NCBI Taxonomy" id="178035"/>
    <lineage>
        <taxon>Eukaryota</taxon>
        <taxon>Metazoa</taxon>
        <taxon>Ecdysozoa</taxon>
        <taxon>Arthropoda</taxon>
        <taxon>Hexapoda</taxon>
        <taxon>Insecta</taxon>
        <taxon>Pterygota</taxon>
        <taxon>Neoptera</taxon>
        <taxon>Endopterygota</taxon>
        <taxon>Hymenoptera</taxon>
        <taxon>Apocrita</taxon>
        <taxon>Aculeata</taxon>
        <taxon>Apoidea</taxon>
        <taxon>Anthophila</taxon>
        <taxon>Halictidae</taxon>
        <taxon>Rophitinae</taxon>
        <taxon>Dufourea</taxon>
    </lineage>
</organism>
<dbReference type="OrthoDB" id="412781at2759"/>
<keyword evidence="10" id="KW-1185">Reference proteome</keyword>
<dbReference type="SMART" id="SM00386">
    <property type="entry name" value="HAT"/>
    <property type="match status" value="4"/>
</dbReference>
<feature type="compositionally biased region" description="Basic and acidic residues" evidence="7">
    <location>
        <begin position="1126"/>
        <end position="1141"/>
    </location>
</feature>
<dbReference type="Proteomes" id="UP000076502">
    <property type="component" value="Unassembled WGS sequence"/>
</dbReference>
<feature type="domain" description="S1 motif" evidence="8">
    <location>
        <begin position="931"/>
        <end position="992"/>
    </location>
</feature>
<dbReference type="InterPro" id="IPR003029">
    <property type="entry name" value="S1_domain"/>
</dbReference>
<keyword evidence="3" id="KW-0698">rRNA processing</keyword>
<dbReference type="Pfam" id="PF23459">
    <property type="entry name" value="S1_RRP5"/>
    <property type="match status" value="1"/>
</dbReference>
<keyword evidence="4" id="KW-0677">Repeat</keyword>
<dbReference type="InterPro" id="IPR007523">
    <property type="entry name" value="NDUFAF3/AAMDC"/>
</dbReference>
<dbReference type="InterPro" id="IPR012340">
    <property type="entry name" value="NA-bd_OB-fold"/>
</dbReference>
<dbReference type="InterPro" id="IPR011990">
    <property type="entry name" value="TPR-like_helical_dom_sf"/>
</dbReference>
<dbReference type="InterPro" id="IPR003107">
    <property type="entry name" value="HAT"/>
</dbReference>
<sequence length="1499" mass="168786">MVLNKNLFVVKQLLQTVRQFRCSSVRRLAYEGPGRTTATIINLDVGSRILINQCTPIGFKFNNGTALMGPLIIFPKTVFCWNIASALHINEKTLSLFITLEPKPDIVVLGLERPYEYNRILEMKKVLFDNGISVEVLPMTLKNFPRGGKKLQRKKSSVSIQQKHEKVNKKIRDRGNARKNTEEDANFAANTAERLSYATVCEGLVVLGCIFEVTEYDLIISLPGGAIGRAQVTDISESYNNLLQGLIRSEDDQPNEFKSLPELYSRGDYVVCYVKSIHPQEKWQIILSLEPRLINQNLNVDFLSNGAKIVCTVSSIEDHGYVVDTGVTTVRGFIPAKEHNIEKCLSPGRQVLCHVKEIKTSENTATIKLSTKQGLVQAVNDIEIKSLDSLMPGTNFNLYVNKVLSNGLYVSFGNNSVGYINQLYLDEPLSKYSKGMEVTGKLLYILPTVKFGYFNLTKNKLKDNSINPGDIVEEAVTLFRESGGIVLQLTKSGVRGFLPLKRTNIDFDKIIEKFVPGSKHKCRILSYCWMDGTYVCTMQHSLMQQRYFSLSDFKPGDLVNVKITSINVENGFVNVQVGKINGHVTSEHVSDEGRSGMRKLKVNKEVEAKVLSINGERNKVYFTLKKSLLTSDLPVLCDIEEAKCGVKHHGTVVQVNKNGLLVKFFGDVKGWVPRSALDNEASAVNWNYSSGQTIMVKIESVDKSLKKIILSIAMKNIKTEENLFVIGEHVEGTITDSSVQGVYLRISKNDGQIVSTGFLPAGHMTLCMETAALLASKCIPGDTLSALVFATAPSLILTRTFLPEEKYRKFENLKVGNCIPCSIRDIEPDGVRVLLPITGCSPFGYVSYSNVSHFNKLQTHQILFAAITSVKRKQKQLGLTLSLKRIYDGLTDTQSRMMAAVDTLSLYFNKLAELARNPFYENRPISSVTLGEKVTGKIDKITDNGLVVQLPNNLLGIVHKDHYRGAPKVGDTVSGTILWKNYMHELVEMTMIPSLMKSISAKQNEELDIPEGKVIRGQILMVTNWFILIILKGIGKGSLAAMPARRHMNDVQPDLSPYFVHSKIRCYIILKSGELDVMPICMVKSAFESRRITETIPPSKLSLKRKKEKQERDEVPVKKVKIDKAKPKIEIAHGKKGHDVSTTEEANEETLNKKHVKQKKEKKLKKIEEENDAPDNSNDSCNIKEEPRIPECGFFWDGTPDMSLLDSNVASTDSENEVEQQPKQKKKKLNAAERREQERQKEREIRQREEALASNQLPNSVDQFDRLVMASPDSSIIWLQYMAFHLQTTDIEKARAVARRAVKTINFREENERLNVWNAWLNLESKFGTPESLHDVFQEAVRTNDSLKVYTHMLTVHHEAGRQVELEKTINTILGKFKQNPQVWIDCGTALLKMGLKDKSRHIMQRALQSLPLAEHVNVMTKFALVENKFGNKERAQTLFEQILASYPKRVDIWSCYVDTLIKSNDIDIARKVLERAVVQTLPLAAEYVEKQCSNTSNQ</sequence>
<proteinExistence type="predicted"/>
<evidence type="ECO:0000256" key="3">
    <source>
        <dbReference type="ARBA" id="ARBA00022552"/>
    </source>
</evidence>
<dbReference type="Gene3D" id="1.25.40.10">
    <property type="entry name" value="Tetratricopeptide repeat domain"/>
    <property type="match status" value="2"/>
</dbReference>
<evidence type="ECO:0000256" key="6">
    <source>
        <dbReference type="ARBA" id="ARBA00073619"/>
    </source>
</evidence>
<dbReference type="PROSITE" id="PS50126">
    <property type="entry name" value="S1"/>
    <property type="match status" value="6"/>
</dbReference>
<feature type="compositionally biased region" description="Basic and acidic residues" evidence="7">
    <location>
        <begin position="1108"/>
        <end position="1117"/>
    </location>
</feature>
<dbReference type="Gene3D" id="3.40.1230.10">
    <property type="entry name" value="MTH938-like"/>
    <property type="match status" value="1"/>
</dbReference>
<dbReference type="Gene3D" id="2.40.50.140">
    <property type="entry name" value="Nucleic acid-binding proteins"/>
    <property type="match status" value="5"/>
</dbReference>
<dbReference type="InterPro" id="IPR048059">
    <property type="entry name" value="Rrp5_S1_rpt_hs1_sc1"/>
</dbReference>
<dbReference type="Pfam" id="PF04430">
    <property type="entry name" value="DUF498"/>
    <property type="match status" value="1"/>
</dbReference>
<evidence type="ECO:0000313" key="9">
    <source>
        <dbReference type="EMBL" id="KZC14565.1"/>
    </source>
</evidence>
<dbReference type="InterPro" id="IPR057302">
    <property type="entry name" value="Rrp5_S1"/>
</dbReference>
<feature type="domain" description="S1 motif" evidence="8">
    <location>
        <begin position="203"/>
        <end position="290"/>
    </location>
</feature>
<feature type="region of interest" description="Disordered" evidence="7">
    <location>
        <begin position="1126"/>
        <end position="1184"/>
    </location>
</feature>
<dbReference type="InterPro" id="IPR045209">
    <property type="entry name" value="Rrp5"/>
</dbReference>